<keyword evidence="6" id="KW-0732">Signal</keyword>
<sequence>MIAEIVLVTLQLPIVLGLFLQTAVQYGSCSLAPSSPSSCYCFPGDACWPSKVTWSEFNHTVGEQLTATTPIAYVCHGSTYSQSECEKLQANWFYPETHIPSSSSIMAPIFTNDSCSPFRPQESPCALGNYVSYAVGIRDVADARSVIKFAVEHNLRLVVRNTGHDYNGKSTGAGSLAIWTKNLNTLEVIESYHQSWYTGRALKLGASVMVHDAYRFAQANNGIVVGGNCPTVGMAGGLIQGGGHGPLATRHGLAADQVLEWEVLLASGRRVIASPSENSELYWALCGGGPGTYGLVLSMTVKLHPLLATSAARLTFGMPAVESEVNKFWNVVKSFIQSLPEMVDEGLQVTFSLMPGAFLVTPATGAGVPQKKLDKLFQPTLKHLDKVKLPYQYDSKQFDSFLASYETMSLPSSNISNSILGGRLLPRSVAVEDVDQFLNALRTIYEANYVFAGLALDVSQTPPDKVSANPYWRKTLINGVLGTFYDYSNHEGNFKNQDYLTKVLIPLLDKLSHGESAAYVNEASFAEPDWQRVFYGENYGRLRHIKRLYDRHGMFFCLGGVGSEDWAEEEDGRLCRT</sequence>
<keyword evidence="5" id="KW-0560">Oxidoreductase</keyword>
<protein>
    <submittedName>
        <fullName evidence="8">FAD-binding domain-containing protein</fullName>
    </submittedName>
</protein>
<dbReference type="GO" id="GO:0016491">
    <property type="term" value="F:oxidoreductase activity"/>
    <property type="evidence" value="ECO:0007669"/>
    <property type="project" value="UniProtKB-KW"/>
</dbReference>
<dbReference type="GO" id="GO:0071949">
    <property type="term" value="F:FAD binding"/>
    <property type="evidence" value="ECO:0007669"/>
    <property type="project" value="InterPro"/>
</dbReference>
<evidence type="ECO:0000313" key="9">
    <source>
        <dbReference type="Proteomes" id="UP000799444"/>
    </source>
</evidence>
<comment type="cofactor">
    <cofactor evidence="1">
        <name>FAD</name>
        <dbReference type="ChEBI" id="CHEBI:57692"/>
    </cofactor>
</comment>
<dbReference type="SUPFAM" id="SSF56176">
    <property type="entry name" value="FAD-binding/transporter-associated domain-like"/>
    <property type="match status" value="1"/>
</dbReference>
<dbReference type="InterPro" id="IPR006094">
    <property type="entry name" value="Oxid_FAD_bind_N"/>
</dbReference>
<dbReference type="InterPro" id="IPR012951">
    <property type="entry name" value="BBE"/>
</dbReference>
<evidence type="ECO:0000259" key="7">
    <source>
        <dbReference type="PROSITE" id="PS51387"/>
    </source>
</evidence>
<evidence type="ECO:0000313" key="8">
    <source>
        <dbReference type="EMBL" id="KAF2726470.1"/>
    </source>
</evidence>
<dbReference type="Gene3D" id="3.30.465.10">
    <property type="match status" value="2"/>
</dbReference>
<name>A0A9P4QHN8_9PLEO</name>
<keyword evidence="9" id="KW-1185">Reference proteome</keyword>
<dbReference type="AlphaFoldDB" id="A0A9P4QHN8"/>
<keyword evidence="4" id="KW-0274">FAD</keyword>
<dbReference type="Pfam" id="PF08031">
    <property type="entry name" value="BBE"/>
    <property type="match status" value="1"/>
</dbReference>
<feature type="chain" id="PRO_5040169675" evidence="6">
    <location>
        <begin position="18"/>
        <end position="577"/>
    </location>
</feature>
<evidence type="ECO:0000256" key="3">
    <source>
        <dbReference type="ARBA" id="ARBA00022630"/>
    </source>
</evidence>
<dbReference type="Proteomes" id="UP000799444">
    <property type="component" value="Unassembled WGS sequence"/>
</dbReference>
<dbReference type="PROSITE" id="PS51387">
    <property type="entry name" value="FAD_PCMH"/>
    <property type="match status" value="1"/>
</dbReference>
<accession>A0A9P4QHN8</accession>
<proteinExistence type="inferred from homology"/>
<dbReference type="InterPro" id="IPR036318">
    <property type="entry name" value="FAD-bd_PCMH-like_sf"/>
</dbReference>
<evidence type="ECO:0000256" key="4">
    <source>
        <dbReference type="ARBA" id="ARBA00022827"/>
    </source>
</evidence>
<dbReference type="OrthoDB" id="9983560at2759"/>
<feature type="domain" description="FAD-binding PCMH-type" evidence="7">
    <location>
        <begin position="127"/>
        <end position="306"/>
    </location>
</feature>
<organism evidence="8 9">
    <name type="scientific">Polyplosphaeria fusca</name>
    <dbReference type="NCBI Taxonomy" id="682080"/>
    <lineage>
        <taxon>Eukaryota</taxon>
        <taxon>Fungi</taxon>
        <taxon>Dikarya</taxon>
        <taxon>Ascomycota</taxon>
        <taxon>Pezizomycotina</taxon>
        <taxon>Dothideomycetes</taxon>
        <taxon>Pleosporomycetidae</taxon>
        <taxon>Pleosporales</taxon>
        <taxon>Tetraplosphaeriaceae</taxon>
        <taxon>Polyplosphaeria</taxon>
    </lineage>
</organism>
<dbReference type="PANTHER" id="PTHR42973:SF39">
    <property type="entry name" value="FAD-BINDING PCMH-TYPE DOMAIN-CONTAINING PROTEIN"/>
    <property type="match status" value="1"/>
</dbReference>
<keyword evidence="3" id="KW-0285">Flavoprotein</keyword>
<dbReference type="InterPro" id="IPR016166">
    <property type="entry name" value="FAD-bd_PCMH"/>
</dbReference>
<reference evidence="8" key="1">
    <citation type="journal article" date="2020" name="Stud. Mycol.">
        <title>101 Dothideomycetes genomes: a test case for predicting lifestyles and emergence of pathogens.</title>
        <authorList>
            <person name="Haridas S."/>
            <person name="Albert R."/>
            <person name="Binder M."/>
            <person name="Bloem J."/>
            <person name="Labutti K."/>
            <person name="Salamov A."/>
            <person name="Andreopoulos B."/>
            <person name="Baker S."/>
            <person name="Barry K."/>
            <person name="Bills G."/>
            <person name="Bluhm B."/>
            <person name="Cannon C."/>
            <person name="Castanera R."/>
            <person name="Culley D."/>
            <person name="Daum C."/>
            <person name="Ezra D."/>
            <person name="Gonzalez J."/>
            <person name="Henrissat B."/>
            <person name="Kuo A."/>
            <person name="Liang C."/>
            <person name="Lipzen A."/>
            <person name="Lutzoni F."/>
            <person name="Magnuson J."/>
            <person name="Mondo S."/>
            <person name="Nolan M."/>
            <person name="Ohm R."/>
            <person name="Pangilinan J."/>
            <person name="Park H.-J."/>
            <person name="Ramirez L."/>
            <person name="Alfaro M."/>
            <person name="Sun H."/>
            <person name="Tritt A."/>
            <person name="Yoshinaga Y."/>
            <person name="Zwiers L.-H."/>
            <person name="Turgeon B."/>
            <person name="Goodwin S."/>
            <person name="Spatafora J."/>
            <person name="Crous P."/>
            <person name="Grigoriev I."/>
        </authorList>
    </citation>
    <scope>NUCLEOTIDE SEQUENCE</scope>
    <source>
        <strain evidence="8">CBS 125425</strain>
    </source>
</reference>
<gene>
    <name evidence="8" type="ORF">EJ04DRAFT_453293</name>
</gene>
<dbReference type="Pfam" id="PF01565">
    <property type="entry name" value="FAD_binding_4"/>
    <property type="match status" value="1"/>
</dbReference>
<comment type="similarity">
    <text evidence="2">Belongs to the oxygen-dependent FAD-linked oxidoreductase family.</text>
</comment>
<dbReference type="PANTHER" id="PTHR42973">
    <property type="entry name" value="BINDING OXIDOREDUCTASE, PUTATIVE (AFU_ORTHOLOGUE AFUA_1G17690)-RELATED"/>
    <property type="match status" value="1"/>
</dbReference>
<dbReference type="InterPro" id="IPR016169">
    <property type="entry name" value="FAD-bd_PCMH_sub2"/>
</dbReference>
<dbReference type="InterPro" id="IPR050416">
    <property type="entry name" value="FAD-linked_Oxidoreductase"/>
</dbReference>
<dbReference type="EMBL" id="ML996471">
    <property type="protein sequence ID" value="KAF2726470.1"/>
    <property type="molecule type" value="Genomic_DNA"/>
</dbReference>
<feature type="signal peptide" evidence="6">
    <location>
        <begin position="1"/>
        <end position="17"/>
    </location>
</feature>
<evidence type="ECO:0000256" key="5">
    <source>
        <dbReference type="ARBA" id="ARBA00023002"/>
    </source>
</evidence>
<evidence type="ECO:0000256" key="6">
    <source>
        <dbReference type="SAM" id="SignalP"/>
    </source>
</evidence>
<comment type="caution">
    <text evidence="8">The sequence shown here is derived from an EMBL/GenBank/DDBJ whole genome shotgun (WGS) entry which is preliminary data.</text>
</comment>
<evidence type="ECO:0000256" key="2">
    <source>
        <dbReference type="ARBA" id="ARBA00005466"/>
    </source>
</evidence>
<evidence type="ECO:0000256" key="1">
    <source>
        <dbReference type="ARBA" id="ARBA00001974"/>
    </source>
</evidence>